<keyword evidence="4" id="KW-0143">Chaperone</keyword>
<evidence type="ECO:0000313" key="5">
    <source>
        <dbReference type="EMBL" id="AWI35060.1"/>
    </source>
</evidence>
<dbReference type="PANTHER" id="PTHR39190:SF1">
    <property type="entry name" value="FLAGELLAR ASSEMBLY FACTOR FLIW"/>
    <property type="match status" value="1"/>
</dbReference>
<sequence length="130" mass="14736">MKSQKFMVKSPILGFEDVNEVEFAEVDDGALAFLSMDRKEVELLLVNPYKVREYSFEVSASIQTLLEIKASSNVKVFCVFVREKGDGIRVNFLAPIVLNCDNNTLAQVVLNKKDYPFFGVAESIKDYIKE</sequence>
<dbReference type="Pfam" id="PF02623">
    <property type="entry name" value="FliW"/>
    <property type="match status" value="1"/>
</dbReference>
<evidence type="ECO:0000313" key="6">
    <source>
        <dbReference type="Proteomes" id="UP000244890"/>
    </source>
</evidence>
<evidence type="ECO:0000256" key="4">
    <source>
        <dbReference type="ARBA" id="ARBA00023186"/>
    </source>
</evidence>
<protein>
    <submittedName>
        <fullName evidence="5">Flagellar biosynthesis protein FliW</fullName>
    </submittedName>
</protein>
<dbReference type="InterPro" id="IPR024046">
    <property type="entry name" value="Flagellar_assmbl_FliW_dom_sf"/>
</dbReference>
<keyword evidence="2" id="KW-1005">Bacterial flagellum biogenesis</keyword>
<dbReference type="EMBL" id="CP021886">
    <property type="protein sequence ID" value="AWI35060.1"/>
    <property type="molecule type" value="Genomic_DNA"/>
</dbReference>
<organism evidence="5 6">
    <name type="scientific">Helicobacter apodemus</name>
    <dbReference type="NCBI Taxonomy" id="135569"/>
    <lineage>
        <taxon>Bacteria</taxon>
        <taxon>Pseudomonadati</taxon>
        <taxon>Campylobacterota</taxon>
        <taxon>Epsilonproteobacteria</taxon>
        <taxon>Campylobacterales</taxon>
        <taxon>Helicobacteraceae</taxon>
        <taxon>Helicobacter</taxon>
    </lineage>
</organism>
<dbReference type="KEGG" id="had:CDV25_03215"/>
<dbReference type="GO" id="GO:0044780">
    <property type="term" value="P:bacterial-type flagellum assembly"/>
    <property type="evidence" value="ECO:0007669"/>
    <property type="project" value="InterPro"/>
</dbReference>
<keyword evidence="5" id="KW-0282">Flagellum</keyword>
<accession>A0A2U8FFJ8</accession>
<keyword evidence="1" id="KW-0963">Cytoplasm</keyword>
<dbReference type="PANTHER" id="PTHR39190">
    <property type="entry name" value="FLAGELLAR ASSEMBLY FACTOR FLIW"/>
    <property type="match status" value="1"/>
</dbReference>
<dbReference type="GO" id="GO:0006417">
    <property type="term" value="P:regulation of translation"/>
    <property type="evidence" value="ECO:0007669"/>
    <property type="project" value="UniProtKB-KW"/>
</dbReference>
<dbReference type="OrthoDB" id="5372942at2"/>
<keyword evidence="5" id="KW-0969">Cilium</keyword>
<evidence type="ECO:0000256" key="1">
    <source>
        <dbReference type="ARBA" id="ARBA00022490"/>
    </source>
</evidence>
<dbReference type="Gene3D" id="2.30.290.10">
    <property type="entry name" value="BH3618-like"/>
    <property type="match status" value="1"/>
</dbReference>
<name>A0A2U8FFJ8_9HELI</name>
<dbReference type="InterPro" id="IPR003775">
    <property type="entry name" value="Flagellar_assembly_factor_FliW"/>
</dbReference>
<keyword evidence="5" id="KW-0966">Cell projection</keyword>
<evidence type="ECO:0000256" key="3">
    <source>
        <dbReference type="ARBA" id="ARBA00022845"/>
    </source>
</evidence>
<dbReference type="Proteomes" id="UP000244890">
    <property type="component" value="Chromosome"/>
</dbReference>
<gene>
    <name evidence="5" type="ORF">CDV25_03215</name>
</gene>
<keyword evidence="3" id="KW-0810">Translation regulation</keyword>
<evidence type="ECO:0000256" key="2">
    <source>
        <dbReference type="ARBA" id="ARBA00022795"/>
    </source>
</evidence>
<dbReference type="SUPFAM" id="SSF141457">
    <property type="entry name" value="BH3618-like"/>
    <property type="match status" value="1"/>
</dbReference>
<reference evidence="5 6" key="1">
    <citation type="submission" date="2017-06" db="EMBL/GenBank/DDBJ databases">
        <title>Complete genome of Helicobacter apodemus.</title>
        <authorList>
            <person name="Cho S."/>
        </authorList>
    </citation>
    <scope>NUCLEOTIDE SEQUENCE [LARGE SCALE GENOMIC DNA]</scope>
    <source>
        <strain evidence="6">SNUVETPUB-15-01</strain>
    </source>
</reference>
<dbReference type="AlphaFoldDB" id="A0A2U8FFJ8"/>
<proteinExistence type="predicted"/>